<feature type="domain" description="Peptide methionine sulphoxide reductase MsrA" evidence="5">
    <location>
        <begin position="59"/>
        <end position="209"/>
    </location>
</feature>
<evidence type="ECO:0000313" key="7">
    <source>
        <dbReference type="Proteomes" id="UP001223743"/>
    </source>
</evidence>
<dbReference type="InterPro" id="IPR036509">
    <property type="entry name" value="Met_Sox_Rdtase_MsrA_sf"/>
</dbReference>
<comment type="similarity">
    <text evidence="4">Belongs to the MsrA Met sulfoxide reductase family.</text>
</comment>
<comment type="caution">
    <text evidence="6">The sequence shown here is derived from an EMBL/GenBank/DDBJ whole genome shotgun (WGS) entry which is preliminary data.</text>
</comment>
<keyword evidence="1 4" id="KW-0560">Oxidoreductase</keyword>
<evidence type="ECO:0000256" key="4">
    <source>
        <dbReference type="HAMAP-Rule" id="MF_01401"/>
    </source>
</evidence>
<comment type="function">
    <text evidence="4">Has an important function as a repair enzyme for proteins that have been inactivated by oxidation. Catalyzes the reversible oxidation-reduction of methionine sulfoxide in proteins to methionine.</text>
</comment>
<dbReference type="Proteomes" id="UP001223743">
    <property type="component" value="Unassembled WGS sequence"/>
</dbReference>
<evidence type="ECO:0000313" key="6">
    <source>
        <dbReference type="EMBL" id="MDQ0517588.1"/>
    </source>
</evidence>
<dbReference type="EMBL" id="JAUSWJ010000001">
    <property type="protein sequence ID" value="MDQ0517588.1"/>
    <property type="molecule type" value="Genomic_DNA"/>
</dbReference>
<feature type="active site" evidence="4">
    <location>
        <position position="66"/>
    </location>
</feature>
<dbReference type="EC" id="1.8.4.11" evidence="4"/>
<keyword evidence="7" id="KW-1185">Reference proteome</keyword>
<evidence type="ECO:0000256" key="1">
    <source>
        <dbReference type="ARBA" id="ARBA00023002"/>
    </source>
</evidence>
<accession>A0ABU0M9Y7</accession>
<dbReference type="Pfam" id="PF01625">
    <property type="entry name" value="PMSR"/>
    <property type="match status" value="1"/>
</dbReference>
<gene>
    <name evidence="4" type="primary">msrA</name>
    <name evidence="6" type="ORF">QO015_003201</name>
</gene>
<dbReference type="Gene3D" id="3.30.1060.10">
    <property type="entry name" value="Peptide methionine sulphoxide reductase MsrA"/>
    <property type="match status" value="1"/>
</dbReference>
<evidence type="ECO:0000259" key="5">
    <source>
        <dbReference type="Pfam" id="PF01625"/>
    </source>
</evidence>
<comment type="catalytic activity">
    <reaction evidence="3 4">
        <text>[thioredoxin]-disulfide + L-methionine + H2O = L-methionine (S)-S-oxide + [thioredoxin]-dithiol</text>
        <dbReference type="Rhea" id="RHEA:19993"/>
        <dbReference type="Rhea" id="RHEA-COMP:10698"/>
        <dbReference type="Rhea" id="RHEA-COMP:10700"/>
        <dbReference type="ChEBI" id="CHEBI:15377"/>
        <dbReference type="ChEBI" id="CHEBI:29950"/>
        <dbReference type="ChEBI" id="CHEBI:50058"/>
        <dbReference type="ChEBI" id="CHEBI:57844"/>
        <dbReference type="ChEBI" id="CHEBI:58772"/>
        <dbReference type="EC" id="1.8.4.11"/>
    </reaction>
</comment>
<organism evidence="6 7">
    <name type="scientific">Kaistia geumhonensis</name>
    <dbReference type="NCBI Taxonomy" id="410839"/>
    <lineage>
        <taxon>Bacteria</taxon>
        <taxon>Pseudomonadati</taxon>
        <taxon>Pseudomonadota</taxon>
        <taxon>Alphaproteobacteria</taxon>
        <taxon>Hyphomicrobiales</taxon>
        <taxon>Kaistiaceae</taxon>
        <taxon>Kaistia</taxon>
    </lineage>
</organism>
<dbReference type="GO" id="GO:0008113">
    <property type="term" value="F:peptide-methionine (S)-S-oxide reductase activity"/>
    <property type="evidence" value="ECO:0007669"/>
    <property type="project" value="UniProtKB-EC"/>
</dbReference>
<dbReference type="PANTHER" id="PTHR43774:SF1">
    <property type="entry name" value="PEPTIDE METHIONINE SULFOXIDE REDUCTASE MSRA 2"/>
    <property type="match status" value="1"/>
</dbReference>
<dbReference type="NCBIfam" id="TIGR00401">
    <property type="entry name" value="msrA"/>
    <property type="match status" value="1"/>
</dbReference>
<reference evidence="6 7" key="1">
    <citation type="submission" date="2023-07" db="EMBL/GenBank/DDBJ databases">
        <title>Genomic Encyclopedia of Type Strains, Phase IV (KMG-IV): sequencing the most valuable type-strain genomes for metagenomic binning, comparative biology and taxonomic classification.</title>
        <authorList>
            <person name="Goeker M."/>
        </authorList>
    </citation>
    <scope>NUCLEOTIDE SEQUENCE [LARGE SCALE GENOMIC DNA]</scope>
    <source>
        <strain evidence="6 7">B1-1</strain>
    </source>
</reference>
<dbReference type="PANTHER" id="PTHR43774">
    <property type="entry name" value="PEPTIDE METHIONINE SULFOXIDE REDUCTASE"/>
    <property type="match status" value="1"/>
</dbReference>
<evidence type="ECO:0000256" key="3">
    <source>
        <dbReference type="ARBA" id="ARBA00048782"/>
    </source>
</evidence>
<sequence length="243" mass="25965">MMRMAARIRDIRIPLLLAGALVAAGLAASGVVGTARADGEAFVIPPPVVDEAAKSGPETAVLAGGCFWGVQGVFQHVKGVSRAVSGYSGGDASTAQYSVVGSGRTGHAEAVAVTFDPKVISYGEILQIYFSVAHDPTQLNRQGPDTGTQYRSAIFAKDAAQRKVAEAYVAQLDKTGAYPAKIVTEIAPLKGFYPAEAYHQDFLTLNPTYPYIVYNDLPKIENLRKLFPDRYRDKPVLVSDAKS</sequence>
<dbReference type="InterPro" id="IPR002569">
    <property type="entry name" value="Met_Sox_Rdtase_MsrA_dom"/>
</dbReference>
<dbReference type="HAMAP" id="MF_01401">
    <property type="entry name" value="MsrA"/>
    <property type="match status" value="1"/>
</dbReference>
<proteinExistence type="inferred from homology"/>
<comment type="catalytic activity">
    <reaction evidence="2 4">
        <text>L-methionyl-[protein] + [thioredoxin]-disulfide + H2O = L-methionyl-(S)-S-oxide-[protein] + [thioredoxin]-dithiol</text>
        <dbReference type="Rhea" id="RHEA:14217"/>
        <dbReference type="Rhea" id="RHEA-COMP:10698"/>
        <dbReference type="Rhea" id="RHEA-COMP:10700"/>
        <dbReference type="Rhea" id="RHEA-COMP:12313"/>
        <dbReference type="Rhea" id="RHEA-COMP:12315"/>
        <dbReference type="ChEBI" id="CHEBI:15377"/>
        <dbReference type="ChEBI" id="CHEBI:16044"/>
        <dbReference type="ChEBI" id="CHEBI:29950"/>
        <dbReference type="ChEBI" id="CHEBI:44120"/>
        <dbReference type="ChEBI" id="CHEBI:50058"/>
        <dbReference type="EC" id="1.8.4.11"/>
    </reaction>
</comment>
<name>A0ABU0M9Y7_9HYPH</name>
<protein>
    <recommendedName>
        <fullName evidence="4">Peptide methionine sulfoxide reductase MsrA</fullName>
        <shortName evidence="4">Protein-methionine-S-oxide reductase</shortName>
        <ecNumber evidence="4">1.8.4.11</ecNumber>
    </recommendedName>
    <alternativeName>
        <fullName evidence="4">Peptide-methionine (S)-S-oxide reductase</fullName>
        <shortName evidence="4">Peptide Met(O) reductase</shortName>
    </alternativeName>
</protein>
<dbReference type="SUPFAM" id="SSF55068">
    <property type="entry name" value="Peptide methionine sulfoxide reductase"/>
    <property type="match status" value="1"/>
</dbReference>
<evidence type="ECO:0000256" key="2">
    <source>
        <dbReference type="ARBA" id="ARBA00047806"/>
    </source>
</evidence>